<accession>A0A840WPC3</accession>
<feature type="transmembrane region" description="Helical" evidence="8">
    <location>
        <begin position="101"/>
        <end position="121"/>
    </location>
</feature>
<comment type="subcellular location">
    <subcellularLocation>
        <location evidence="1 8">Cell membrane</location>
        <topology evidence="1 8">Multi-pass membrane protein</topology>
    </subcellularLocation>
</comment>
<evidence type="ECO:0000256" key="7">
    <source>
        <dbReference type="ARBA" id="ARBA00023136"/>
    </source>
</evidence>
<dbReference type="PANTHER" id="PTHR30269">
    <property type="entry name" value="TRANSMEMBRANE PROTEIN YFCA"/>
    <property type="match status" value="1"/>
</dbReference>
<evidence type="ECO:0000256" key="2">
    <source>
        <dbReference type="ARBA" id="ARBA00009142"/>
    </source>
</evidence>
<keyword evidence="7 8" id="KW-0472">Membrane</keyword>
<dbReference type="RefSeq" id="WP_184012150.1">
    <property type="nucleotide sequence ID" value="NZ_JACIJS010000007.1"/>
</dbReference>
<sequence>MSLLPDLTVLVPLLMLAALAGAVRGFAGFGTGLVFMPIAAMLLPPVAALVILSVMDGFGGMRMIPEAWKVLDRRSLAFLIGGMLIGTPLGVWLLTSVEPETFRWIVSASVLAALIAIASGWRYSRKPGAALTAGIGGTGGVMGGFMGLPGPPVILMYLGGPQPPDQIRAGITLFLAAEVLVVLIALHLRGALEIWSLVTGAALIAPYLLTNWLGSLAFRRWGGGLFRPLAYIVMGAAALIGLPLFD</sequence>
<evidence type="ECO:0000256" key="1">
    <source>
        <dbReference type="ARBA" id="ARBA00004651"/>
    </source>
</evidence>
<dbReference type="EMBL" id="JACIJS010000007">
    <property type="protein sequence ID" value="MBB5516491.1"/>
    <property type="molecule type" value="Genomic_DNA"/>
</dbReference>
<dbReference type="Pfam" id="PF01925">
    <property type="entry name" value="TauE"/>
    <property type="match status" value="1"/>
</dbReference>
<evidence type="ECO:0000313" key="9">
    <source>
        <dbReference type="EMBL" id="MBB5516491.1"/>
    </source>
</evidence>
<evidence type="ECO:0000256" key="8">
    <source>
        <dbReference type="RuleBase" id="RU363041"/>
    </source>
</evidence>
<comment type="similarity">
    <text evidence="2 8">Belongs to the 4-toluene sulfonate uptake permease (TSUP) (TC 2.A.102) family.</text>
</comment>
<name>A0A840WPC3_9RHOB</name>
<reference evidence="9 10" key="1">
    <citation type="submission" date="2020-08" db="EMBL/GenBank/DDBJ databases">
        <title>Genomic Encyclopedia of Type Strains, Phase IV (KMG-IV): sequencing the most valuable type-strain genomes for metagenomic binning, comparative biology and taxonomic classification.</title>
        <authorList>
            <person name="Goeker M."/>
        </authorList>
    </citation>
    <scope>NUCLEOTIDE SEQUENCE [LARGE SCALE GENOMIC DNA]</scope>
    <source>
        <strain evidence="9 10">DSM 103377</strain>
    </source>
</reference>
<feature type="transmembrane region" description="Helical" evidence="8">
    <location>
        <begin position="35"/>
        <end position="55"/>
    </location>
</feature>
<comment type="caution">
    <text evidence="9">The sequence shown here is derived from an EMBL/GenBank/DDBJ whole genome shotgun (WGS) entry which is preliminary data.</text>
</comment>
<feature type="transmembrane region" description="Helical" evidence="8">
    <location>
        <begin position="225"/>
        <end position="245"/>
    </location>
</feature>
<protein>
    <recommendedName>
        <fullName evidence="8">Probable membrane transporter protein</fullName>
    </recommendedName>
</protein>
<gene>
    <name evidence="9" type="ORF">FHS89_002522</name>
</gene>
<evidence type="ECO:0000256" key="5">
    <source>
        <dbReference type="ARBA" id="ARBA00022692"/>
    </source>
</evidence>
<dbReference type="PANTHER" id="PTHR30269:SF37">
    <property type="entry name" value="MEMBRANE TRANSPORTER PROTEIN"/>
    <property type="match status" value="1"/>
</dbReference>
<proteinExistence type="inferred from homology"/>
<dbReference type="InterPro" id="IPR052017">
    <property type="entry name" value="TSUP"/>
</dbReference>
<feature type="transmembrane region" description="Helical" evidence="8">
    <location>
        <begin position="167"/>
        <end position="187"/>
    </location>
</feature>
<feature type="transmembrane region" description="Helical" evidence="8">
    <location>
        <begin position="76"/>
        <end position="95"/>
    </location>
</feature>
<keyword evidence="6 8" id="KW-1133">Transmembrane helix</keyword>
<feature type="transmembrane region" description="Helical" evidence="8">
    <location>
        <begin position="128"/>
        <end position="147"/>
    </location>
</feature>
<dbReference type="Proteomes" id="UP000553766">
    <property type="component" value="Unassembled WGS sequence"/>
</dbReference>
<dbReference type="GO" id="GO:0005886">
    <property type="term" value="C:plasma membrane"/>
    <property type="evidence" value="ECO:0007669"/>
    <property type="project" value="UniProtKB-SubCell"/>
</dbReference>
<dbReference type="InterPro" id="IPR002781">
    <property type="entry name" value="TM_pro_TauE-like"/>
</dbReference>
<keyword evidence="5 8" id="KW-0812">Transmembrane</keyword>
<feature type="transmembrane region" description="Helical" evidence="8">
    <location>
        <begin position="194"/>
        <end position="213"/>
    </location>
</feature>
<organism evidence="9 10">
    <name type="scientific">Rubricella aquisinus</name>
    <dbReference type="NCBI Taxonomy" id="2028108"/>
    <lineage>
        <taxon>Bacteria</taxon>
        <taxon>Pseudomonadati</taxon>
        <taxon>Pseudomonadota</taxon>
        <taxon>Alphaproteobacteria</taxon>
        <taxon>Rhodobacterales</taxon>
        <taxon>Paracoccaceae</taxon>
        <taxon>Rubricella</taxon>
    </lineage>
</organism>
<keyword evidence="10" id="KW-1185">Reference proteome</keyword>
<evidence type="ECO:0000256" key="6">
    <source>
        <dbReference type="ARBA" id="ARBA00022989"/>
    </source>
</evidence>
<evidence type="ECO:0000256" key="3">
    <source>
        <dbReference type="ARBA" id="ARBA00022448"/>
    </source>
</evidence>
<evidence type="ECO:0000256" key="4">
    <source>
        <dbReference type="ARBA" id="ARBA00022475"/>
    </source>
</evidence>
<evidence type="ECO:0000313" key="10">
    <source>
        <dbReference type="Proteomes" id="UP000553766"/>
    </source>
</evidence>
<dbReference type="AlphaFoldDB" id="A0A840WPC3"/>
<keyword evidence="3" id="KW-0813">Transport</keyword>
<keyword evidence="4 8" id="KW-1003">Cell membrane</keyword>